<dbReference type="Pfam" id="PF13508">
    <property type="entry name" value="Acetyltransf_7"/>
    <property type="match status" value="1"/>
</dbReference>
<dbReference type="InterPro" id="IPR050769">
    <property type="entry name" value="NAT_camello-type"/>
</dbReference>
<gene>
    <name evidence="3" type="ORF">RQP18_09115</name>
</gene>
<reference evidence="4" key="1">
    <citation type="submission" date="2023-10" db="EMBL/GenBank/DDBJ databases">
        <title>Genome analysis and identification of Salinococcus sp. Bachu38 nov., a PGPR from the rhizosphere of Tamarix.</title>
        <authorList>
            <person name="Liang Z."/>
            <person name="Zhang X."/>
            <person name="Jia J."/>
            <person name="Chen X."/>
            <person name="Wang Y."/>
            <person name="Wang Q."/>
            <person name="Wang R."/>
        </authorList>
    </citation>
    <scope>NUCLEOTIDE SEQUENCE [LARGE SCALE GENOMIC DNA]</scope>
    <source>
        <strain evidence="4">Bachu38</strain>
    </source>
</reference>
<dbReference type="GO" id="GO:0016746">
    <property type="term" value="F:acyltransferase activity"/>
    <property type="evidence" value="ECO:0007669"/>
    <property type="project" value="UniProtKB-KW"/>
</dbReference>
<dbReference type="PROSITE" id="PS51186">
    <property type="entry name" value="GNAT"/>
    <property type="match status" value="1"/>
</dbReference>
<protein>
    <submittedName>
        <fullName evidence="3">GNAT family N-acetyltransferase</fullName>
        <ecNumber evidence="3">2.3.1.-</ecNumber>
    </submittedName>
</protein>
<feature type="domain" description="N-acetyltransferase" evidence="2">
    <location>
        <begin position="1"/>
        <end position="135"/>
    </location>
</feature>
<dbReference type="InterPro" id="IPR000182">
    <property type="entry name" value="GNAT_dom"/>
</dbReference>
<dbReference type="Gene3D" id="3.40.630.30">
    <property type="match status" value="1"/>
</dbReference>
<dbReference type="EC" id="2.3.1.-" evidence="3"/>
<dbReference type="EMBL" id="CP138333">
    <property type="protein sequence ID" value="WZX28812.1"/>
    <property type="molecule type" value="Genomic_DNA"/>
</dbReference>
<keyword evidence="4" id="KW-1185">Reference proteome</keyword>
<evidence type="ECO:0000259" key="2">
    <source>
        <dbReference type="PROSITE" id="PS51186"/>
    </source>
</evidence>
<evidence type="ECO:0000256" key="1">
    <source>
        <dbReference type="ARBA" id="ARBA00022679"/>
    </source>
</evidence>
<dbReference type="SUPFAM" id="SSF55729">
    <property type="entry name" value="Acyl-CoA N-acyltransferases (Nat)"/>
    <property type="match status" value="1"/>
</dbReference>
<accession>A0ABZ3CG05</accession>
<dbReference type="PANTHER" id="PTHR13947">
    <property type="entry name" value="GNAT FAMILY N-ACETYLTRANSFERASE"/>
    <property type="match status" value="1"/>
</dbReference>
<evidence type="ECO:0000313" key="3">
    <source>
        <dbReference type="EMBL" id="WZX28812.1"/>
    </source>
</evidence>
<organism evidence="3 4">
    <name type="scientific">Salinicoccus bachuensis</name>
    <dbReference type="NCBI Taxonomy" id="3136731"/>
    <lineage>
        <taxon>Bacteria</taxon>
        <taxon>Bacillati</taxon>
        <taxon>Bacillota</taxon>
        <taxon>Bacilli</taxon>
        <taxon>Bacillales</taxon>
        <taxon>Staphylococcaceae</taxon>
        <taxon>Salinicoccus</taxon>
    </lineage>
</organism>
<dbReference type="RefSeq" id="WP_342387388.1">
    <property type="nucleotide sequence ID" value="NZ_CP138333.2"/>
</dbReference>
<dbReference type="Proteomes" id="UP001455384">
    <property type="component" value="Chromosome"/>
</dbReference>
<evidence type="ECO:0000313" key="4">
    <source>
        <dbReference type="Proteomes" id="UP001455384"/>
    </source>
</evidence>
<dbReference type="CDD" id="cd04301">
    <property type="entry name" value="NAT_SF"/>
    <property type="match status" value="1"/>
</dbReference>
<keyword evidence="1 3" id="KW-0808">Transferase</keyword>
<dbReference type="InterPro" id="IPR016181">
    <property type="entry name" value="Acyl_CoA_acyltransferase"/>
</dbReference>
<name>A0ABZ3CG05_9STAP</name>
<dbReference type="PANTHER" id="PTHR13947:SF37">
    <property type="entry name" value="LD18367P"/>
    <property type="match status" value="1"/>
</dbReference>
<keyword evidence="3" id="KW-0012">Acyltransferase</keyword>
<sequence>MKIREIAPGEAPPMALLLLADPSKKAVASYLDTSECFIAETDDGIVGTYVAGGISDESAEIFNIAVAEEAQGQGIGRTMLLDAIERYEAKGYLWLHIGTGNSSIGQLALYQKCGFRIDGVIRDFFTANYEGKIIENGIWCRDMIRLVKALQCNTEIGG</sequence>
<proteinExistence type="predicted"/>